<dbReference type="KEGG" id="bcop:JD108_07525"/>
<proteinExistence type="predicted"/>
<evidence type="ECO:0000313" key="2">
    <source>
        <dbReference type="EMBL" id="QUO42744.1"/>
    </source>
</evidence>
<evidence type="ECO:0000313" key="4">
    <source>
        <dbReference type="Proteomes" id="UP000677234"/>
    </source>
</evidence>
<evidence type="ECO:0000313" key="3">
    <source>
        <dbReference type="Proteomes" id="UP000595847"/>
    </source>
</evidence>
<dbReference type="RefSeq" id="WP_198829232.1">
    <property type="nucleotide sequence ID" value="NZ_CP066308.1"/>
</dbReference>
<name>A0A7T5JPR4_9BACL</name>
<protein>
    <recommendedName>
        <fullName evidence="5">Tail terminator</fullName>
    </recommendedName>
</protein>
<gene>
    <name evidence="1" type="ORF">JD108_07525</name>
    <name evidence="2" type="ORF">KDJ56_07205</name>
</gene>
<evidence type="ECO:0008006" key="5">
    <source>
        <dbReference type="Google" id="ProtNLM"/>
    </source>
</evidence>
<dbReference type="AlphaFoldDB" id="A0A7T5JPR4"/>
<dbReference type="Proteomes" id="UP000595847">
    <property type="component" value="Chromosome"/>
</dbReference>
<reference evidence="2" key="2">
    <citation type="submission" date="2021-04" db="EMBL/GenBank/DDBJ databases">
        <title>Brevibacillus composti FJAT-54423, complete genome.</title>
        <authorList>
            <person name="Tang R."/>
        </authorList>
    </citation>
    <scope>NUCLEOTIDE SEQUENCE</scope>
    <source>
        <strain evidence="2">FJAT-54424</strain>
    </source>
</reference>
<dbReference type="EMBL" id="CP066308">
    <property type="protein sequence ID" value="QQE75718.1"/>
    <property type="molecule type" value="Genomic_DNA"/>
</dbReference>
<dbReference type="EMBL" id="CP073708">
    <property type="protein sequence ID" value="QUO42744.1"/>
    <property type="molecule type" value="Genomic_DNA"/>
</dbReference>
<accession>A0A7T5JPR4</accession>
<evidence type="ECO:0000313" key="1">
    <source>
        <dbReference type="EMBL" id="QQE75718.1"/>
    </source>
</evidence>
<sequence length="159" mass="18351">MTPVIMIDQLVERIKEIVQHIRLETTDPDIQRAPNVWAETVPKKSASEPGNSDVPWVIVRFIDEEEDDESNLATVRIITGTFSEDEREGWRDILNVTTRIKTELLKNPLFGDNHFRIEKPFVTEIPEEQPFPVWIGIQTAKVAMPMTDEEGGYQSDVFW</sequence>
<keyword evidence="4" id="KW-1185">Reference proteome</keyword>
<dbReference type="Proteomes" id="UP000677234">
    <property type="component" value="Chromosome"/>
</dbReference>
<organism evidence="1 3">
    <name type="scientific">Brevibacillus composti</name>
    <dbReference type="NCBI Taxonomy" id="2796470"/>
    <lineage>
        <taxon>Bacteria</taxon>
        <taxon>Bacillati</taxon>
        <taxon>Bacillota</taxon>
        <taxon>Bacilli</taxon>
        <taxon>Bacillales</taxon>
        <taxon>Paenibacillaceae</taxon>
        <taxon>Brevibacillus</taxon>
    </lineage>
</organism>
<reference evidence="1 3" key="1">
    <citation type="submission" date="2020-12" db="EMBL/GenBank/DDBJ databases">
        <title>strain FJAT-54423T represents a novel species of the genus Brevibacillus.</title>
        <authorList>
            <person name="Tang R."/>
        </authorList>
    </citation>
    <scope>NUCLEOTIDE SEQUENCE [LARGE SCALE GENOMIC DNA]</scope>
    <source>
        <strain evidence="1 3">FJAT-54423</strain>
    </source>
</reference>